<gene>
    <name evidence="1" type="ORF">ECRASSUSDP1_LOCUS21011</name>
</gene>
<protein>
    <submittedName>
        <fullName evidence="1">Uncharacterized protein</fullName>
    </submittedName>
</protein>
<dbReference type="EMBL" id="CAMPGE010021455">
    <property type="protein sequence ID" value="CAI2379599.1"/>
    <property type="molecule type" value="Genomic_DNA"/>
</dbReference>
<proteinExistence type="predicted"/>
<evidence type="ECO:0000313" key="1">
    <source>
        <dbReference type="EMBL" id="CAI2379599.1"/>
    </source>
</evidence>
<reference evidence="1" key="1">
    <citation type="submission" date="2023-07" db="EMBL/GenBank/DDBJ databases">
        <authorList>
            <consortium name="AG Swart"/>
            <person name="Singh M."/>
            <person name="Singh A."/>
            <person name="Seah K."/>
            <person name="Emmerich C."/>
        </authorList>
    </citation>
    <scope>NUCLEOTIDE SEQUENCE</scope>
    <source>
        <strain evidence="1">DP1</strain>
    </source>
</reference>
<evidence type="ECO:0000313" key="2">
    <source>
        <dbReference type="Proteomes" id="UP001295684"/>
    </source>
</evidence>
<comment type="caution">
    <text evidence="1">The sequence shown here is derived from an EMBL/GenBank/DDBJ whole genome shotgun (WGS) entry which is preliminary data.</text>
</comment>
<dbReference type="AlphaFoldDB" id="A0AAD1XVD4"/>
<organism evidence="1 2">
    <name type="scientific">Euplotes crassus</name>
    <dbReference type="NCBI Taxonomy" id="5936"/>
    <lineage>
        <taxon>Eukaryota</taxon>
        <taxon>Sar</taxon>
        <taxon>Alveolata</taxon>
        <taxon>Ciliophora</taxon>
        <taxon>Intramacronucleata</taxon>
        <taxon>Spirotrichea</taxon>
        <taxon>Hypotrichia</taxon>
        <taxon>Euplotida</taxon>
        <taxon>Euplotidae</taxon>
        <taxon>Moneuplotes</taxon>
    </lineage>
</organism>
<keyword evidence="2" id="KW-1185">Reference proteome</keyword>
<accession>A0AAD1XVD4</accession>
<name>A0AAD1XVD4_EUPCR</name>
<dbReference type="Proteomes" id="UP001295684">
    <property type="component" value="Unassembled WGS sequence"/>
</dbReference>
<sequence length="105" mass="12707">MRFDVSKREFKNLITSCKIEHLKTVQVIKSGLINSKDQRRYLGKIKRSMLAFNLAPKDPETTHYYLWLTHQVDILTVQKRLMSDYFFDYPSFEDVHQIYVERKIY</sequence>